<feature type="compositionally biased region" description="Basic and acidic residues" evidence="1">
    <location>
        <begin position="227"/>
        <end position="240"/>
    </location>
</feature>
<evidence type="ECO:0000256" key="1">
    <source>
        <dbReference type="SAM" id="MobiDB-lite"/>
    </source>
</evidence>
<protein>
    <submittedName>
        <fullName evidence="2">Uncharacterized protein</fullName>
    </submittedName>
</protein>
<feature type="region of interest" description="Disordered" evidence="1">
    <location>
        <begin position="219"/>
        <end position="240"/>
    </location>
</feature>
<organism evidence="2">
    <name type="scientific">Eucalyptus grandis</name>
    <name type="common">Flooded gum</name>
    <dbReference type="NCBI Taxonomy" id="71139"/>
    <lineage>
        <taxon>Eukaryota</taxon>
        <taxon>Viridiplantae</taxon>
        <taxon>Streptophyta</taxon>
        <taxon>Embryophyta</taxon>
        <taxon>Tracheophyta</taxon>
        <taxon>Spermatophyta</taxon>
        <taxon>Magnoliopsida</taxon>
        <taxon>eudicotyledons</taxon>
        <taxon>Gunneridae</taxon>
        <taxon>Pentapetalae</taxon>
        <taxon>rosids</taxon>
        <taxon>malvids</taxon>
        <taxon>Myrtales</taxon>
        <taxon>Myrtaceae</taxon>
        <taxon>Myrtoideae</taxon>
        <taxon>Eucalypteae</taxon>
        <taxon>Eucalyptus</taxon>
    </lineage>
</organism>
<dbReference type="Gramene" id="KCW66349">
    <property type="protein sequence ID" value="KCW66349"/>
    <property type="gene ID" value="EUGRSUZ_F001742"/>
</dbReference>
<dbReference type="EMBL" id="KK198758">
    <property type="protein sequence ID" value="KCW66349.1"/>
    <property type="molecule type" value="Genomic_DNA"/>
</dbReference>
<evidence type="ECO:0000313" key="2">
    <source>
        <dbReference type="EMBL" id="KCW66349.1"/>
    </source>
</evidence>
<dbReference type="AlphaFoldDB" id="A0A059BJY4"/>
<accession>A0A059BJY4</accession>
<gene>
    <name evidence="2" type="ORF">EUGRSUZ_F001742</name>
</gene>
<sequence length="269" mass="28729">MYIDLAFDDVVRVALREHRLDHCLALLLSAAVGIASLPSRPVLIYHPLQDHIGPVGHVHHPPLSTLEVHHLPQHRQEIARVRSAQLEFLLYQLPVLPRHLGVASVDGDPRVALPRDHPHDDVEGQLLQPRTHLHPRKTTALGGGGRLVEAPREVPDLLLPDGEGAGEAVRRKDLHGREAAEVAPVGAVGGAADGGVAVSHDLARERAGAVGEGDVVPGEALLSRGRGGYDDRGPRAQGEGEDRAIAVGEGLKGAVDRLFYEVEVADDGE</sequence>
<proteinExistence type="predicted"/>
<reference evidence="2" key="1">
    <citation type="submission" date="2013-07" db="EMBL/GenBank/DDBJ databases">
        <title>The genome of Eucalyptus grandis.</title>
        <authorList>
            <person name="Schmutz J."/>
            <person name="Hayes R."/>
            <person name="Myburg A."/>
            <person name="Tuskan G."/>
            <person name="Grattapaglia D."/>
            <person name="Rokhsar D.S."/>
        </authorList>
    </citation>
    <scope>NUCLEOTIDE SEQUENCE</scope>
    <source>
        <tissue evidence="2">Leaf extractions</tissue>
    </source>
</reference>
<name>A0A059BJY4_EUCGR</name>
<dbReference type="InParanoid" id="A0A059BJY4"/>